<gene>
    <name evidence="3" type="ORF">Pla110_44500</name>
</gene>
<feature type="region of interest" description="Disordered" evidence="1">
    <location>
        <begin position="1"/>
        <end position="28"/>
    </location>
</feature>
<sequence length="427" mass="48460">MNSPQTATPSSPDLSPYDSSNGNRFSDHHPMMEKIKDIQETVHNHDKNFTKYDSWKQGFLFSLPVIASIFWILFSSITGSVEKNGISLESMKDRLSKDIIDSEKATSKDISAEIRIVSSKIEQAVVVANNNAGDIKALTQNVQILKHQLDLAQYSQFPNDTDELFNQGTRQTGYTVSKKPSLDKEFDLSESSFVIDGVEYDGAVFVTGTPSGEEKEVADFCAVVSVFDFKNQKVATLNPYAPLIQFATYYGPVEAPAPPADLDFRPAAPAKPREAPAPPAGKLEPNEDPRFRPVSQRDKPGIQDLARIFDMQTKGLRKIFRNTVALDQINDEMLRQLPEDIDRSKSYLIRKIPIDFPERFYDFQYSINKQYENRIYTEFRQMFDSQNFNSFVPLLYYYPQYYASCSVPEDPFGTIGRNDSRKPTLVH</sequence>
<evidence type="ECO:0000313" key="3">
    <source>
        <dbReference type="EMBL" id="QDU82689.1"/>
    </source>
</evidence>
<keyword evidence="4" id="KW-1185">Reference proteome</keyword>
<dbReference type="KEGG" id="plon:Pla110_44500"/>
<name>A0A518CTX9_9PLAN</name>
<feature type="transmembrane region" description="Helical" evidence="2">
    <location>
        <begin position="59"/>
        <end position="81"/>
    </location>
</feature>
<protein>
    <submittedName>
        <fullName evidence="3">Uncharacterized protein</fullName>
    </submittedName>
</protein>
<dbReference type="EMBL" id="CP036281">
    <property type="protein sequence ID" value="QDU82689.1"/>
    <property type="molecule type" value="Genomic_DNA"/>
</dbReference>
<evidence type="ECO:0000313" key="4">
    <source>
        <dbReference type="Proteomes" id="UP000317178"/>
    </source>
</evidence>
<dbReference type="Proteomes" id="UP000317178">
    <property type="component" value="Chromosome"/>
</dbReference>
<evidence type="ECO:0000256" key="2">
    <source>
        <dbReference type="SAM" id="Phobius"/>
    </source>
</evidence>
<proteinExistence type="predicted"/>
<organism evidence="3 4">
    <name type="scientific">Polystyrenella longa</name>
    <dbReference type="NCBI Taxonomy" id="2528007"/>
    <lineage>
        <taxon>Bacteria</taxon>
        <taxon>Pseudomonadati</taxon>
        <taxon>Planctomycetota</taxon>
        <taxon>Planctomycetia</taxon>
        <taxon>Planctomycetales</taxon>
        <taxon>Planctomycetaceae</taxon>
        <taxon>Polystyrenella</taxon>
    </lineage>
</organism>
<evidence type="ECO:0000256" key="1">
    <source>
        <dbReference type="SAM" id="MobiDB-lite"/>
    </source>
</evidence>
<dbReference type="RefSeq" id="WP_144999097.1">
    <property type="nucleotide sequence ID" value="NZ_CP036281.1"/>
</dbReference>
<keyword evidence="2" id="KW-0472">Membrane</keyword>
<dbReference type="AlphaFoldDB" id="A0A518CTX9"/>
<keyword evidence="2" id="KW-1133">Transmembrane helix</keyword>
<feature type="compositionally biased region" description="Low complexity" evidence="1">
    <location>
        <begin position="9"/>
        <end position="20"/>
    </location>
</feature>
<accession>A0A518CTX9</accession>
<feature type="compositionally biased region" description="Basic and acidic residues" evidence="1">
    <location>
        <begin position="284"/>
        <end position="297"/>
    </location>
</feature>
<feature type="region of interest" description="Disordered" evidence="1">
    <location>
        <begin position="260"/>
        <end position="297"/>
    </location>
</feature>
<reference evidence="3 4" key="1">
    <citation type="submission" date="2019-02" db="EMBL/GenBank/DDBJ databases">
        <title>Deep-cultivation of Planctomycetes and their phenomic and genomic characterization uncovers novel biology.</title>
        <authorList>
            <person name="Wiegand S."/>
            <person name="Jogler M."/>
            <person name="Boedeker C."/>
            <person name="Pinto D."/>
            <person name="Vollmers J."/>
            <person name="Rivas-Marin E."/>
            <person name="Kohn T."/>
            <person name="Peeters S.H."/>
            <person name="Heuer A."/>
            <person name="Rast P."/>
            <person name="Oberbeckmann S."/>
            <person name="Bunk B."/>
            <person name="Jeske O."/>
            <person name="Meyerdierks A."/>
            <person name="Storesund J.E."/>
            <person name="Kallscheuer N."/>
            <person name="Luecker S."/>
            <person name="Lage O.M."/>
            <person name="Pohl T."/>
            <person name="Merkel B.J."/>
            <person name="Hornburger P."/>
            <person name="Mueller R.-W."/>
            <person name="Bruemmer F."/>
            <person name="Labrenz M."/>
            <person name="Spormann A.M."/>
            <person name="Op den Camp H."/>
            <person name="Overmann J."/>
            <person name="Amann R."/>
            <person name="Jetten M.S.M."/>
            <person name="Mascher T."/>
            <person name="Medema M.H."/>
            <person name="Devos D.P."/>
            <person name="Kaster A.-K."/>
            <person name="Ovreas L."/>
            <person name="Rohde M."/>
            <person name="Galperin M.Y."/>
            <person name="Jogler C."/>
        </authorList>
    </citation>
    <scope>NUCLEOTIDE SEQUENCE [LARGE SCALE GENOMIC DNA]</scope>
    <source>
        <strain evidence="3 4">Pla110</strain>
    </source>
</reference>
<keyword evidence="2" id="KW-0812">Transmembrane</keyword>